<proteinExistence type="predicted"/>
<feature type="chain" id="PRO_5045948425" evidence="1">
    <location>
        <begin position="20"/>
        <end position="78"/>
    </location>
</feature>
<dbReference type="RefSeq" id="XP_066674809.1">
    <property type="nucleotide sequence ID" value="XM_066805036.1"/>
</dbReference>
<comment type="caution">
    <text evidence="2">The sequence shown here is derived from an EMBL/GenBank/DDBJ whole genome shotgun (WGS) entry which is preliminary data.</text>
</comment>
<reference evidence="2 3" key="1">
    <citation type="submission" date="2023-01" db="EMBL/GenBank/DDBJ databases">
        <title>Analysis of 21 Apiospora genomes using comparative genomics revels a genus with tremendous synthesis potential of carbohydrate active enzymes and secondary metabolites.</title>
        <authorList>
            <person name="Sorensen T."/>
        </authorList>
    </citation>
    <scope>NUCLEOTIDE SEQUENCE [LARGE SCALE GENOMIC DNA]</scope>
    <source>
        <strain evidence="2 3">CBS 114990</strain>
    </source>
</reference>
<protein>
    <submittedName>
        <fullName evidence="2">Uncharacterized protein</fullName>
    </submittedName>
</protein>
<dbReference type="GeneID" id="92038096"/>
<evidence type="ECO:0000256" key="1">
    <source>
        <dbReference type="SAM" id="SignalP"/>
    </source>
</evidence>
<evidence type="ECO:0000313" key="3">
    <source>
        <dbReference type="Proteomes" id="UP001433268"/>
    </source>
</evidence>
<accession>A0ABR1XBL7</accession>
<sequence length="78" mass="7999">MQPASITITLLAMATGALAGVASTANYDPGLKIFKRQSDDAVCCCCQANGGCLCEASQDRCGSDCGIIGCVFTCLKKD</sequence>
<evidence type="ECO:0000313" key="2">
    <source>
        <dbReference type="EMBL" id="KAK8094036.1"/>
    </source>
</evidence>
<name>A0ABR1XBL7_9PEZI</name>
<keyword evidence="1" id="KW-0732">Signal</keyword>
<organism evidence="2 3">
    <name type="scientific">Apiospora hydei</name>
    <dbReference type="NCBI Taxonomy" id="1337664"/>
    <lineage>
        <taxon>Eukaryota</taxon>
        <taxon>Fungi</taxon>
        <taxon>Dikarya</taxon>
        <taxon>Ascomycota</taxon>
        <taxon>Pezizomycotina</taxon>
        <taxon>Sordariomycetes</taxon>
        <taxon>Xylariomycetidae</taxon>
        <taxon>Amphisphaeriales</taxon>
        <taxon>Apiosporaceae</taxon>
        <taxon>Apiospora</taxon>
    </lineage>
</organism>
<gene>
    <name evidence="2" type="ORF">PG997_000721</name>
</gene>
<dbReference type="Proteomes" id="UP001433268">
    <property type="component" value="Unassembled WGS sequence"/>
</dbReference>
<dbReference type="EMBL" id="JAQQWN010000002">
    <property type="protein sequence ID" value="KAK8094036.1"/>
    <property type="molecule type" value="Genomic_DNA"/>
</dbReference>
<keyword evidence="3" id="KW-1185">Reference proteome</keyword>
<feature type="signal peptide" evidence="1">
    <location>
        <begin position="1"/>
        <end position="19"/>
    </location>
</feature>